<evidence type="ECO:0000313" key="1">
    <source>
        <dbReference type="EMBL" id="NBI30309.1"/>
    </source>
</evidence>
<proteinExistence type="predicted"/>
<keyword evidence="2" id="KW-1185">Reference proteome</keyword>
<dbReference type="Proteomes" id="UP000448943">
    <property type="component" value="Unassembled WGS sequence"/>
</dbReference>
<gene>
    <name evidence="1" type="ORF">ERL59_15275</name>
</gene>
<sequence>MSLSKHEFFNPPSFILQNNQLKINIAKPGAFQKGSRFDWTGYITQVTLNNKHTFCVPETYTPEKGTEGQGICNEFGIFTPIGYEETNVGEQFPKLGIGNLTRTEKKEYQFHSPYPISPYRIEVFEEESKILFKVSPINCQGYAAAIEKTIDLNDQSLTIHYNLKNVGTKSIKTEEYVHNFIGINNQPIGPDYKLRLPYTPQINDLPDIMMIKDHELSWRRKPIEPFYCRPTGYNNTDHKWELFHEPSGVGMREKNEFPPSMFAIWGTTHVVSPEIFIDIDIKPGETQTWSRTFEFFER</sequence>
<accession>A0A6N9Q606</accession>
<dbReference type="RefSeq" id="WP_160647113.1">
    <property type="nucleotide sequence ID" value="NZ_SIJB01000030.1"/>
</dbReference>
<organism evidence="1 2">
    <name type="scientific">Chengkuizengella marina</name>
    <dbReference type="NCBI Taxonomy" id="2507566"/>
    <lineage>
        <taxon>Bacteria</taxon>
        <taxon>Bacillati</taxon>
        <taxon>Bacillota</taxon>
        <taxon>Bacilli</taxon>
        <taxon>Bacillales</taxon>
        <taxon>Paenibacillaceae</taxon>
        <taxon>Chengkuizengella</taxon>
    </lineage>
</organism>
<dbReference type="AlphaFoldDB" id="A0A6N9Q606"/>
<comment type="caution">
    <text evidence="1">The sequence shown here is derived from an EMBL/GenBank/DDBJ whole genome shotgun (WGS) entry which is preliminary data.</text>
</comment>
<evidence type="ECO:0000313" key="2">
    <source>
        <dbReference type="Proteomes" id="UP000448943"/>
    </source>
</evidence>
<evidence type="ECO:0008006" key="3">
    <source>
        <dbReference type="Google" id="ProtNLM"/>
    </source>
</evidence>
<dbReference type="OrthoDB" id="5621785at2"/>
<dbReference type="EMBL" id="SIJB01000030">
    <property type="protein sequence ID" value="NBI30309.1"/>
    <property type="molecule type" value="Genomic_DNA"/>
</dbReference>
<protein>
    <recommendedName>
        <fullName evidence="3">Galactose mutarotase</fullName>
    </recommendedName>
</protein>
<reference evidence="1 2" key="1">
    <citation type="submission" date="2019-01" db="EMBL/GenBank/DDBJ databases">
        <title>Chengkuizengella sp. nov., isolated from deep-sea sediment of East Pacific Ocean.</title>
        <authorList>
            <person name="Yang J."/>
            <person name="Lai Q."/>
            <person name="Shao Z."/>
        </authorList>
    </citation>
    <scope>NUCLEOTIDE SEQUENCE [LARGE SCALE GENOMIC DNA]</scope>
    <source>
        <strain evidence="1 2">YPA3-1-1</strain>
    </source>
</reference>
<name>A0A6N9Q606_9BACL</name>